<proteinExistence type="predicted"/>
<evidence type="ECO:0000313" key="3">
    <source>
        <dbReference type="WBParaSite" id="HPBE_0002659001-mRNA-1"/>
    </source>
</evidence>
<accession>A0A183GV70</accession>
<sequence length="83" mass="9259">MTICTYNARIGSIRREVGDVSANTHYAMDIDSCEFPTSRIRNFRTKQCSSAPASPVFILEAPASDHVGKKINDFYVNLGKFDI</sequence>
<protein>
    <submittedName>
        <fullName evidence="3">ZP domain-containing protein</fullName>
    </submittedName>
</protein>
<organism evidence="2 3">
    <name type="scientific">Heligmosomoides polygyrus</name>
    <name type="common">Parasitic roundworm</name>
    <dbReference type="NCBI Taxonomy" id="6339"/>
    <lineage>
        <taxon>Eukaryota</taxon>
        <taxon>Metazoa</taxon>
        <taxon>Ecdysozoa</taxon>
        <taxon>Nematoda</taxon>
        <taxon>Chromadorea</taxon>
        <taxon>Rhabditida</taxon>
        <taxon>Rhabditina</taxon>
        <taxon>Rhabditomorpha</taxon>
        <taxon>Strongyloidea</taxon>
        <taxon>Heligmosomidae</taxon>
        <taxon>Heligmosomoides</taxon>
    </lineage>
</organism>
<evidence type="ECO:0000313" key="2">
    <source>
        <dbReference type="Proteomes" id="UP000050761"/>
    </source>
</evidence>
<keyword evidence="2" id="KW-1185">Reference proteome</keyword>
<dbReference type="AlphaFoldDB" id="A0A183GV70"/>
<evidence type="ECO:0000313" key="1">
    <source>
        <dbReference type="EMBL" id="VDP58449.1"/>
    </source>
</evidence>
<gene>
    <name evidence="1" type="ORF">HPBE_LOCUS26589</name>
</gene>
<accession>A0A3P8IN32</accession>
<dbReference type="EMBL" id="UZAH01040366">
    <property type="protein sequence ID" value="VDP58449.1"/>
    <property type="molecule type" value="Genomic_DNA"/>
</dbReference>
<dbReference type="WBParaSite" id="HPBE_0002659001-mRNA-1">
    <property type="protein sequence ID" value="HPBE_0002659001-mRNA-1"/>
    <property type="gene ID" value="HPBE_0002659001"/>
</dbReference>
<reference evidence="1 2" key="1">
    <citation type="submission" date="2018-11" db="EMBL/GenBank/DDBJ databases">
        <authorList>
            <consortium name="Pathogen Informatics"/>
        </authorList>
    </citation>
    <scope>NUCLEOTIDE SEQUENCE [LARGE SCALE GENOMIC DNA]</scope>
</reference>
<dbReference type="Proteomes" id="UP000050761">
    <property type="component" value="Unassembled WGS sequence"/>
</dbReference>
<name>A0A183GV70_HELPZ</name>
<reference evidence="3" key="2">
    <citation type="submission" date="2019-09" db="UniProtKB">
        <authorList>
            <consortium name="WormBaseParasite"/>
        </authorList>
    </citation>
    <scope>IDENTIFICATION</scope>
</reference>